<feature type="signal peptide" evidence="1">
    <location>
        <begin position="1"/>
        <end position="32"/>
    </location>
</feature>
<gene>
    <name evidence="2" type="ORF">BaOVIS_032260</name>
</gene>
<evidence type="ECO:0000313" key="2">
    <source>
        <dbReference type="EMBL" id="GFE55822.1"/>
    </source>
</evidence>
<reference evidence="2" key="1">
    <citation type="submission" date="2019-12" db="EMBL/GenBank/DDBJ databases">
        <title>Genome sequence of Babesia ovis.</title>
        <authorList>
            <person name="Yamagishi J."/>
            <person name="Sevinc F."/>
            <person name="Xuan X."/>
        </authorList>
    </citation>
    <scope>NUCLEOTIDE SEQUENCE</scope>
    <source>
        <strain evidence="2">Selcuk</strain>
    </source>
</reference>
<evidence type="ECO:0000256" key="1">
    <source>
        <dbReference type="SAM" id="SignalP"/>
    </source>
</evidence>
<protein>
    <submittedName>
        <fullName evidence="2">Dihydrodipicolinate reductase, putative</fullName>
    </submittedName>
</protein>
<accession>A0A9W5TCN6</accession>
<keyword evidence="1" id="KW-0732">Signal</keyword>
<comment type="caution">
    <text evidence="2">The sequence shown here is derived from an EMBL/GenBank/DDBJ whole genome shotgun (WGS) entry which is preliminary data.</text>
</comment>
<name>A0A9W5TCN6_BABOV</name>
<keyword evidence="3" id="KW-1185">Reference proteome</keyword>
<proteinExistence type="predicted"/>
<dbReference type="EMBL" id="BLIY01000024">
    <property type="protein sequence ID" value="GFE55822.1"/>
    <property type="molecule type" value="Genomic_DNA"/>
</dbReference>
<dbReference type="OrthoDB" id="365507at2759"/>
<sequence>MQKHEKCNKKILMLHWLTVLCLCTALLGEVESRQYNTRLCPIKYNNGFLQPHRLYPGAIINFGNPIGYLRRVKTREGLYSILDNVPVYIVTDGSGTPVESHYPIDGQEKTTKYCQNESDTHCYRNKLPEAEQIVKEFIQMFNLGPVDASSSTSVHNIDDMKHTMPRIVLYFMDPNACAAQIKELRRQNLNVRAKVVTLGDYVKHWHDSNRQNDPVLLPCAEALTSATQQGKYTFKGTPVFITDPAIALTTSEDINQQYNPATDKLVVFTCPKQAEMIYNSARKNAASTVVGGNKMKYKVISQKRPWTPKILTSSVENLCQRIDQEPYWTAVIHIESPSPKLDRDAEEMLQNSIEDKPSLWNSIHRLVAIFM</sequence>
<evidence type="ECO:0000313" key="3">
    <source>
        <dbReference type="Proteomes" id="UP001057455"/>
    </source>
</evidence>
<dbReference type="Proteomes" id="UP001057455">
    <property type="component" value="Unassembled WGS sequence"/>
</dbReference>
<feature type="chain" id="PRO_5040799707" evidence="1">
    <location>
        <begin position="33"/>
        <end position="371"/>
    </location>
</feature>
<organism evidence="2 3">
    <name type="scientific">Babesia ovis</name>
    <dbReference type="NCBI Taxonomy" id="5869"/>
    <lineage>
        <taxon>Eukaryota</taxon>
        <taxon>Sar</taxon>
        <taxon>Alveolata</taxon>
        <taxon>Apicomplexa</taxon>
        <taxon>Aconoidasida</taxon>
        <taxon>Piroplasmida</taxon>
        <taxon>Babesiidae</taxon>
        <taxon>Babesia</taxon>
    </lineage>
</organism>
<dbReference type="AlphaFoldDB" id="A0A9W5TCN6"/>